<evidence type="ECO:0000256" key="1">
    <source>
        <dbReference type="ARBA" id="ARBA00022729"/>
    </source>
</evidence>
<evidence type="ECO:0000313" key="7">
    <source>
        <dbReference type="EMBL" id="MBE1582380.1"/>
    </source>
</evidence>
<feature type="domain" description="Tc toxin complex TcA C-terminal TcB-binding" evidence="4">
    <location>
        <begin position="4031"/>
        <end position="4319"/>
    </location>
</feature>
<dbReference type="Pfam" id="PF18413">
    <property type="entry name" value="Neuraminidase"/>
    <property type="match status" value="1"/>
</dbReference>
<dbReference type="Pfam" id="PF20220">
    <property type="entry name" value="ABC_toxin_N"/>
    <property type="match status" value="1"/>
</dbReference>
<dbReference type="EMBL" id="JADBEK010000001">
    <property type="protein sequence ID" value="MBE1582380.1"/>
    <property type="molecule type" value="Genomic_DNA"/>
</dbReference>
<evidence type="ECO:0000259" key="4">
    <source>
        <dbReference type="Pfam" id="PF18276"/>
    </source>
</evidence>
<reference evidence="7 8" key="1">
    <citation type="submission" date="2020-10" db="EMBL/GenBank/DDBJ databases">
        <title>Sequencing the genomes of 1000 actinobacteria strains.</title>
        <authorList>
            <person name="Klenk H.-P."/>
        </authorList>
    </citation>
    <scope>NUCLEOTIDE SEQUENCE [LARGE SCALE GENOMIC DNA]</scope>
    <source>
        <strain evidence="7 8">DSM 43173</strain>
    </source>
</reference>
<dbReference type="Gene3D" id="2.110.10.10">
    <property type="entry name" value="Hemopexin-like domain"/>
    <property type="match status" value="11"/>
</dbReference>
<dbReference type="Pfam" id="PF18276">
    <property type="entry name" value="TcA_TcB_BD"/>
    <property type="match status" value="1"/>
</dbReference>
<organism evidence="7 8">
    <name type="scientific">Nonomuraea angiospora</name>
    <dbReference type="NCBI Taxonomy" id="46172"/>
    <lineage>
        <taxon>Bacteria</taxon>
        <taxon>Bacillati</taxon>
        <taxon>Actinomycetota</taxon>
        <taxon>Actinomycetes</taxon>
        <taxon>Streptosporangiales</taxon>
        <taxon>Streptosporangiaceae</taxon>
        <taxon>Nonomuraea</taxon>
    </lineage>
</organism>
<dbReference type="PANTHER" id="PTHR22917:SF6">
    <property type="entry name" value="EG:8D8.2 PROTEIN-RELATED"/>
    <property type="match status" value="1"/>
</dbReference>
<dbReference type="PROSITE" id="PS51642">
    <property type="entry name" value="HEMOPEXIN_2"/>
    <property type="match status" value="12"/>
</dbReference>
<evidence type="ECO:0000313" key="8">
    <source>
        <dbReference type="Proteomes" id="UP000633509"/>
    </source>
</evidence>
<feature type="compositionally biased region" description="Gly residues" evidence="3">
    <location>
        <begin position="471"/>
        <end position="485"/>
    </location>
</feature>
<feature type="domain" description="Neuraminidase-like" evidence="5">
    <location>
        <begin position="2720"/>
        <end position="2854"/>
    </location>
</feature>
<dbReference type="Proteomes" id="UP000633509">
    <property type="component" value="Unassembled WGS sequence"/>
</dbReference>
<evidence type="ECO:0000256" key="3">
    <source>
        <dbReference type="SAM" id="MobiDB-lite"/>
    </source>
</evidence>
<dbReference type="SUPFAM" id="SSF50923">
    <property type="entry name" value="Hemopexin-like domain"/>
    <property type="match status" value="8"/>
</dbReference>
<dbReference type="InterPro" id="IPR046839">
    <property type="entry name" value="ABC_toxin_N"/>
</dbReference>
<keyword evidence="8" id="KW-1185">Reference proteome</keyword>
<dbReference type="InterPro" id="IPR051298">
    <property type="entry name" value="Heme_transport/Cell_adhesion"/>
</dbReference>
<dbReference type="Pfam" id="PF00045">
    <property type="entry name" value="Hemopexin"/>
    <property type="match status" value="6"/>
</dbReference>
<evidence type="ECO:0000256" key="2">
    <source>
        <dbReference type="SAM" id="Coils"/>
    </source>
</evidence>
<dbReference type="SMART" id="SM00120">
    <property type="entry name" value="HX"/>
    <property type="match status" value="20"/>
</dbReference>
<dbReference type="InterPro" id="IPR040840">
    <property type="entry name" value="TcA_TcB_BD"/>
</dbReference>
<evidence type="ECO:0000259" key="6">
    <source>
        <dbReference type="Pfam" id="PF20220"/>
    </source>
</evidence>
<dbReference type="PANTHER" id="PTHR22917">
    <property type="entry name" value="HEMOPEXIN DOMAIN-CONTAINING PROTEIN"/>
    <property type="match status" value="1"/>
</dbReference>
<evidence type="ECO:0008006" key="9">
    <source>
        <dbReference type="Google" id="ProtNLM"/>
    </source>
</evidence>
<feature type="region of interest" description="Disordered" evidence="3">
    <location>
        <begin position="211"/>
        <end position="233"/>
    </location>
</feature>
<keyword evidence="2" id="KW-0175">Coiled coil</keyword>
<protein>
    <recommendedName>
        <fullName evidence="9">Hemopexin</fullName>
    </recommendedName>
</protein>
<accession>A0ABR9LNZ6</accession>
<gene>
    <name evidence="7" type="ORF">H4W80_000638</name>
</gene>
<evidence type="ECO:0000259" key="5">
    <source>
        <dbReference type="Pfam" id="PF18413"/>
    </source>
</evidence>
<dbReference type="RefSeq" id="WP_192783669.1">
    <property type="nucleotide sequence ID" value="NZ_JADBEK010000001.1"/>
</dbReference>
<feature type="region of interest" description="Disordered" evidence="3">
    <location>
        <begin position="3171"/>
        <end position="3195"/>
    </location>
</feature>
<dbReference type="InterPro" id="IPR036375">
    <property type="entry name" value="Hemopexin-like_dom_sf"/>
</dbReference>
<feature type="region of interest" description="Disordered" evidence="3">
    <location>
        <begin position="469"/>
        <end position="488"/>
    </location>
</feature>
<comment type="caution">
    <text evidence="7">The sequence shown here is derived from an EMBL/GenBank/DDBJ whole genome shotgun (WGS) entry which is preliminary data.</text>
</comment>
<name>A0ABR9LNZ6_9ACTN</name>
<dbReference type="InterPro" id="IPR041079">
    <property type="entry name" value="Neuraminidase-like"/>
</dbReference>
<keyword evidence="1" id="KW-0732">Signal</keyword>
<sequence length="4447" mass="488012">MAGNEPLPSYEALFDDTNLDHRQEDEARTVYSPGAYLADLLGLLETVLEQPSLLGDDRRADLKRVLLDGENTFVEAPYLDIVIELLERLAGDQPYERMRQRLKHPFGMPFSLDEERFKTYLRHLRTGPDELYRIFAPVADADTVARLFLGLSAEAVTHLTSPADEAGIKAFYGLAPQDPLTSLADVERFKQATGLSALQLRELLGEPDDLVRPPKDSYVNQGSGPVTMSPDGTRLEGATSGWYDRISRIVRLARWTGLGLNDLDRVLTTCCGGRLDAAALRTIALAVHLRQGYDLTIDAVCGLVAEVEPVPEELPALSGDILGPHNKDYRRKLAIGIGTSESDITETVRRYRDRYSALEPSPFDRAPIGSSQIALLRRTGRLTSALGMSAGELFDLLGVLESDPSLWRYSTFSLMGGVEPKTQDCYRILEGGDPASGLWLAQTLLAVARWMQDSGFGVQELAEILGSGSSTSGGSGASSGSGGSGGDDRLAVLEGLDQRFQAVAMEPAMFEGERFGPRAAQAVHDVLAAHAGAVVSERDARLLRLDPATVAAAAHEAVTSLGMIVDDDLVGLGLGERMAGKIRAQLVFSGRLRADGTLVTEGMPETDYALNLERDFTSFKEALFKLINSVGNGTSSFYPSDLATVGNLSQGQLDELYDNLIYHGYVDEEGAVQDPAFFADEENVEAFRVNAGLSDVAPEVLTLLRRRVDAFRAEPLVLDTGLLTGLRLSEARLARLMDGLRFNGYIDENGRYLDKQALAALQPADFALPPEFHPHRSAVLDAAKRQIGELAAELFTFTPEDFTEVADLAMAQRAMAAMEGTYLSDGWPVAEVETLGDGFTAAETGLVARRVAECAQDERPYRIHLEALGELGFDDEQQGLVVEELIARGHLTDGLSVPREAVPFFANPANVVSFALQGLEDFERDVFFLLHAVAVALAEAVEEVTAALESRAGQQQEALTSALADAFGVPQESAAAICAGVAGGLPEAMEILIPPVIAVPRRLSDPHFQAAYERIRRFARLAGKLGMDETEVAVAFHDQDLTGKYPEPLALPPGVDVVDAVLHSSDGRIYVFAGDVYWAYSADTYALLDPRPKALTELSPRLTGLTRVDAAFAFPGGAEWIVGRAVERNEGDEAPDREVSRLFVKEPGSIRWAPRDQLWGKVRNNFEAPRRIDSAYVDENGRTYLFCADQYIRYSTPDFTTVDEGYPRGVAEWWQAEGHDTPLPEAFTGALDAAFQDVDGHVHLFAGGRYFEIGGQEQPISARWGRIRNAFDGARSLDGAFTGPDGRTYLFRGDQVARYTDSVENDGVRVDDGYPRRIESEFARLPGEFHTGVEAAFTEPGSGMVHLFKDGRTVSFSASGGGVPQPTAERWGKVADVLAGGAVDAALVGMDGKTYLFSGERYIRYSGADYAVVDLGYPRRIAGDWGGLRKVGAAFVMDGRTYLFGQGGHLFDVPLAQEPELNEGRLSPALRRHFLEHGLTLAESATVTAEGTDEYRTWHVGTEQGIALTLRRNPLRIQVHADGGDFHVRYSTRDYATPDAGYPKPVSDNWWNLPASLAADPRFAVIDAVFTDGTGRTYLFAGDGFVVSDARHRWWSEPRTIAEHWDSLLPFTKVDAAFVGKDGRTYAFSGDRYTRFSGGDYTRADDRYPASVPAYWGNVVNRIARTGLVDAALTRTVTEEIDGRKVDRHYTYLFSGDQYVRYLGTELEYVQDGYPAALSALSREPGMAALDVTLDGVDAAFADRRNVHLFRAGRCHIVSDGLYRRYDDASSIGLSCAFLEDGKLLAEDGGGWRHRAGVEAVEGFGFAQETGTPRSLRAAPEEFRRGLDAVLRGADGTTYLFKGPNCVNTRLNRPYLLAEEWGKPRNTIYQDNKVDAAFVGRDGRTYLFSGDQFVVYADPGPAGTAAPNPGLTIDGEPRLVSEHWGGLDDVALAYVRGTKTYVFESPGEDGRRRYLVYSGTDYTEPDGEPQIADESFWQVPEQYRIPGHPVPDAVLFAGDTMLLLLGEHCLQYDERAGAWSYPRPIERLWPGFERVLESSREDGDALRTAFTAPDGSTYFFLSEQYSRHDGHDFAPLAVIRDRWGRSPNPFVPDDATARIDAACVFGDDTTFLFSGDRYVRYTGSEYRYIDPGYPKKIVGNLRRETAFANLPESFDDAVTGHAIDAAVAHGRTAYLFAGGSCHVVSRAATATRDLAVLGRVRNNLVEREKVDATIVAGAHTYLFSGDQYVRYTGTAYEYADDGYPRAILPGLALDLRMQDPPADFADGLDAAFRTPGPAGVVHLIKGGLCQRVGEPAARPVNALFGKVRNAFADAGHRLIDAAFAAPTGELYAFKGEQYVRYRPGALEFVEEGHPRTVRDDWGDLPGRFESGVDGAFVFEGRTYLCKGDEYVRYSRGYHEVDRTYPQRFRYRWGGTADYRLSDVHTISRFVDLARRHPDGLAAFLLDPPAVVQDPYAYLADLFGWDVDEIRWAKRNAALLTAEPEAIAAAAVSAAPVRWEEDRFEVEFLLRLVELFTLTGRIGEAPSALYTDVWRPAFGEAPALAAANTALYGIMERLYPGEWEALSAAVHDEINVLKRDALVSIVPGTPGELYELLLADVEMGGQGRTSRVREAIAAAQLYVHRYLLDLERVTVASGRDPEEIRRRIRTWWAWLKNYRLWEANRKVFLYPENYLRPELRGSKTPAFRALEDDLLQGEITQEKVEQAYKRYLDEYTEVSRLAIAGGYVYRADGAEAGVRRLVLFGRTRTEPRRYYCREAEFRDDGRLSATWQPWLKVDAQVEAEIVYPVHAFGRIFVFWPTAEAVAPEPGAQTTLTEQQSGDDRTLTPPPPKYRVRVNYSFRNLNGEWVPSQVLPLEDVLDAPVDGVSLYVQASATVPVPDGGTHDTILITATYTVAKPEGPQKVQSAFALTPELYAIRAEGVPEPVRPSRLEQIFGEPIEASKVVQLTLPAGAESDPWMSVDHKGGSFLCRPIAPEGSGEEPRQLSGNSDKLPVWSPIHAAVELPGGVRYFFNNTGESGSGPYYVEVSATRATATRLGKPLTAERWGHVATPLYDDAAGVDAAIVKDGFRYLFSGAYYYRYSGDPFGRIDAGYPKPIAGNKEGFPQWDRVDAAAVDANGVEYYYSAGQHVWLRRTRPGSSLETFLPPWAIGNPPVDALLFRGDEVFVVSGDSYRRGDGPNERPIPLRGNRDGLPQSGPVSAPFRHGESVYFFNNDARTYLSITREQPGKGRGQSGNGPREYVQSEPSPVKPLGVARTAVTDEGVDAAYVVAGTGGQDATLFLARNLEYVRYTLKDGVPAALADPGYPKPMSRRVRAVFRRAGLRYVFSEQDYTVLRPGEELASMAEFSPVSGNWSGLPAGWETGLDGVLDAGDLYLFLGSTYVTYPSAVKVQRPYEIAALPHEVIRLTSSTAYRLNKALLEGGVPALLAPEIQELDELPAFSTRVSDATTILVTESTAEQGVPAATHLDFNSGNGIYYWEVFFHAPTLIAQALNAAQQFDDARTWYEYVFDPTTPRYWRFLPFLAADIEALVKSCRDDLAELSVRGADVGKPAADLEAILVKVEPMAPAFQHQRELSQAEKDYLAELPSGGPATAGVAPIEEALNALEAPPGAGPALKGLLERVALVGRLCQQYDLMGDRAALLKAYLEDPFDPHAIAELRPPAYRRAVVMAYVDNLLDWGDLLFRQYTAESVDEARMLYIFAYDLLGERPPEDLGPRALTPALTYEELRRAPEDDGLPELTAGGAMLEKAGEVHASVAGPYFHVPANGVFLEYWDRVEDRLRKIRASLDIMGVSRPLPLFEPPADVMALVRGAAAGASLDRLAAAAALPVPHYRFSPVFRKAQELVDKLRQFGGDLLSVLERRDSEELALLNNRHEGTILSLTRAVREAEVEIAAQGLSEVQVSAQGAQNRVDHYEGLIAAGLTPLEQAQLGMMSAAVVAHVVATGFQAGAAIASGLPDVLLGLFIMGTKLGREQVTEALEHGGEASSSAAEALNVIGELLGIRAEQERMVGDWTFQLAVARNDLEQLGHQVKAAELRLKAAQRELQILDQQIANQEAVGAFMTGKFTNLQLYQWMSGRLAGLYFQTYSMAYDMARAAQRSFQYERGVPEGEADYIQPLYWESRRNGLLAAESLGVDLERLGKAWVESDRRGLEIIKKASLLALDPVAALGLRNTGRCEFALTEALFDRDFPGHYRRRVKTVSVTFTGPEGPIGLNAVLTQLDSRTVLAADPKAVKYLLDPKGPMPATLRADWRGGQQIALSDLEEYKDNNGLFDLRYDDDRYLPFEGTGAVSRWRLELPSGGSPQLMDVTITVKYSAEQGGELFAGAVKGMLKPYATARYCDIPAEFPEEWSAFLDGSDDTLTLPFTPDMFPGMTGRAITGVYALYSPAGDGSARFLINGERRLTLNEGKLLPTPGLTAGTWRLVLEGDKSALEGLGLILSYRAR</sequence>
<feature type="coiled-coil region" evidence="2">
    <location>
        <begin position="4019"/>
        <end position="4060"/>
    </location>
</feature>
<proteinExistence type="predicted"/>
<dbReference type="InterPro" id="IPR018487">
    <property type="entry name" value="Hemopexin-like_repeat"/>
</dbReference>
<feature type="region of interest" description="Disordered" evidence="3">
    <location>
        <begin position="2808"/>
        <end position="2828"/>
    </location>
</feature>
<feature type="region of interest" description="Disordered" evidence="3">
    <location>
        <begin position="3223"/>
        <end position="3249"/>
    </location>
</feature>
<feature type="domain" description="ABC toxin N-terminal" evidence="6">
    <location>
        <begin position="2588"/>
        <end position="2690"/>
    </location>
</feature>